<protein>
    <submittedName>
        <fullName evidence="2">IS1595 family transposase</fullName>
    </submittedName>
</protein>
<dbReference type="Pfam" id="PF12760">
    <property type="entry name" value="Zn_ribbon_IS1595"/>
    <property type="match status" value="1"/>
</dbReference>
<dbReference type="EMBL" id="CP023737">
    <property type="protein sequence ID" value="ATQ67844.1"/>
    <property type="molecule type" value="Genomic_DNA"/>
</dbReference>
<dbReference type="NCBIfam" id="NF033547">
    <property type="entry name" value="transpos_IS1595"/>
    <property type="match status" value="1"/>
</dbReference>
<gene>
    <name evidence="2" type="ORF">CQW49_07990</name>
</gene>
<dbReference type="RefSeq" id="WP_003611033.1">
    <property type="nucleotide sequence ID" value="NZ_ADVE02000001.1"/>
</dbReference>
<dbReference type="InterPro" id="IPR024445">
    <property type="entry name" value="Tnp_ISXO2-like"/>
</dbReference>
<evidence type="ECO:0000313" key="2">
    <source>
        <dbReference type="EMBL" id="ATQ67844.1"/>
    </source>
</evidence>
<dbReference type="KEGG" id="mtw:CQW49_07990"/>
<sequence length="303" mass="33234">MARNKVQFQKGLSESAFEAAYGSEEQCHAALVAWRWPDGFECPDCGGKAHCVVTRGARKLFQCDACRKQTSVRAGTIFASSKLPLRVWFKAMYHLTQSKQGISGLELSRRLGITYNAAWKLKHKLAQVMLERNATKRLKGKVQMDDAYLGGERSGAVGRGAEGKTPFVAAVETTDDDKPHKIILRRVKAFSKAELRKLAGAALESGAAVVSDTHSAIVTGSGAKAAKTPAFKWVNTALGNIKAAIVGTYRAVGEKHVPRYLAEFEYRFNRRYDLANMIPRLAVIATATAPMPYRLLKLADFQA</sequence>
<name>A0A2D2CYS0_METT3</name>
<dbReference type="Pfam" id="PF12762">
    <property type="entry name" value="DDE_Tnp_IS1595"/>
    <property type="match status" value="1"/>
</dbReference>
<keyword evidence="3" id="KW-1185">Reference proteome</keyword>
<dbReference type="Proteomes" id="UP000230709">
    <property type="component" value="Chromosome"/>
</dbReference>
<accession>A0A2D2CYS0</accession>
<evidence type="ECO:0000259" key="1">
    <source>
        <dbReference type="SMART" id="SM01126"/>
    </source>
</evidence>
<feature type="domain" description="ISXO2-like transposase" evidence="1">
    <location>
        <begin position="137"/>
        <end position="269"/>
    </location>
</feature>
<organism evidence="2 3">
    <name type="scientific">Methylosinus trichosporium (strain ATCC 35070 / NCIMB 11131 / UNIQEM 75 / OB3b)</name>
    <dbReference type="NCBI Taxonomy" id="595536"/>
    <lineage>
        <taxon>Bacteria</taxon>
        <taxon>Pseudomonadati</taxon>
        <taxon>Pseudomonadota</taxon>
        <taxon>Alphaproteobacteria</taxon>
        <taxon>Hyphomicrobiales</taxon>
        <taxon>Methylocystaceae</taxon>
        <taxon>Methylosinus</taxon>
    </lineage>
</organism>
<dbReference type="AlphaFoldDB" id="A0A2D2CYS0"/>
<dbReference type="InterPro" id="IPR024442">
    <property type="entry name" value="Transposase_Zn_ribbon"/>
</dbReference>
<dbReference type="STRING" id="595536.GCA_000178815_03552"/>
<dbReference type="SMART" id="SM01126">
    <property type="entry name" value="DDE_Tnp_IS1595"/>
    <property type="match status" value="1"/>
</dbReference>
<evidence type="ECO:0000313" key="3">
    <source>
        <dbReference type="Proteomes" id="UP000230709"/>
    </source>
</evidence>
<proteinExistence type="predicted"/>
<reference evidence="3" key="1">
    <citation type="submission" date="2017-10" db="EMBL/GenBank/DDBJ databases">
        <title>Completed PacBio SMRT sequence of Methylosinus trichosporium OB3b reveals presence of a third large plasmid.</title>
        <authorList>
            <person name="Charles T.C."/>
            <person name="Lynch M.D.J."/>
            <person name="Heil J.R."/>
            <person name="Cheng J."/>
        </authorList>
    </citation>
    <scope>NUCLEOTIDE SEQUENCE [LARGE SCALE GENOMIC DNA]</scope>
    <source>
        <strain evidence="3">OB3b</strain>
    </source>
</reference>